<dbReference type="AlphaFoldDB" id="A0A844GBG6"/>
<organism evidence="1 2">
    <name type="scientific">Victivallis lenta</name>
    <dbReference type="NCBI Taxonomy" id="2606640"/>
    <lineage>
        <taxon>Bacteria</taxon>
        <taxon>Pseudomonadati</taxon>
        <taxon>Lentisphaerota</taxon>
        <taxon>Lentisphaeria</taxon>
        <taxon>Victivallales</taxon>
        <taxon>Victivallaceae</taxon>
        <taxon>Victivallis</taxon>
    </lineage>
</organism>
<protein>
    <submittedName>
        <fullName evidence="1">Uncharacterized protein</fullName>
    </submittedName>
</protein>
<evidence type="ECO:0000313" key="2">
    <source>
        <dbReference type="Proteomes" id="UP000435649"/>
    </source>
</evidence>
<sequence length="133" mass="15289">MSENVYTIPGLISHVTQEVKQSPTPNQLRLAVTFPDRLMLSSNEQIGVFMDFAACIPDTIATSGRAYCKRIMTDVTRNAEKEQFYCVFYIDTVPLQSESLSEEDQNKLYSFLRNRWQDAVLTERLPQAFILKD</sequence>
<dbReference type="Proteomes" id="UP000435649">
    <property type="component" value="Unassembled WGS sequence"/>
</dbReference>
<accession>A0A844GBG6</accession>
<dbReference type="RefSeq" id="WP_154420991.1">
    <property type="nucleotide sequence ID" value="NZ_VUNS01000076.1"/>
</dbReference>
<gene>
    <name evidence="1" type="ORF">FYJ85_22695</name>
</gene>
<comment type="caution">
    <text evidence="1">The sequence shown here is derived from an EMBL/GenBank/DDBJ whole genome shotgun (WGS) entry which is preliminary data.</text>
</comment>
<name>A0A844GBG6_9BACT</name>
<reference evidence="1 2" key="1">
    <citation type="submission" date="2019-08" db="EMBL/GenBank/DDBJ databases">
        <title>In-depth cultivation of the pig gut microbiome towards novel bacterial diversity and tailored functional studies.</title>
        <authorList>
            <person name="Wylensek D."/>
            <person name="Hitch T.C.A."/>
            <person name="Clavel T."/>
        </authorList>
    </citation>
    <scope>NUCLEOTIDE SEQUENCE [LARGE SCALE GENOMIC DNA]</scope>
    <source>
        <strain evidence="1 2">BBE-744-WT-12</strain>
    </source>
</reference>
<evidence type="ECO:0000313" key="1">
    <source>
        <dbReference type="EMBL" id="MST99841.1"/>
    </source>
</evidence>
<keyword evidence="2" id="KW-1185">Reference proteome</keyword>
<dbReference type="EMBL" id="VUNS01000076">
    <property type="protein sequence ID" value="MST99841.1"/>
    <property type="molecule type" value="Genomic_DNA"/>
</dbReference>
<proteinExistence type="predicted"/>